<dbReference type="Pfam" id="PF00275">
    <property type="entry name" value="EPSP_synthase"/>
    <property type="match status" value="1"/>
</dbReference>
<dbReference type="AlphaFoldDB" id="A0A9Q6PVY5"/>
<comment type="pathway">
    <text evidence="2 13">Cell wall biogenesis; peptidoglycan biosynthesis.</text>
</comment>
<reference evidence="14 15" key="1">
    <citation type="submission" date="2019-04" db="EMBL/GenBank/DDBJ databases">
        <title>Complete genome sequencing of Piscirickettsia salmonis strain Psal-009.</title>
        <authorList>
            <person name="Schober I."/>
            <person name="Bunk B."/>
            <person name="Sproer C."/>
            <person name="Carril G.P."/>
            <person name="Riedel T."/>
            <person name="Flores-Herrera P.A."/>
            <person name="Nourdin-Galindo G."/>
            <person name="Marshall S.H."/>
            <person name="Overmann J."/>
        </authorList>
    </citation>
    <scope>NUCLEOTIDE SEQUENCE [LARGE SCALE GENOMIC DNA]</scope>
    <source>
        <strain evidence="14 15">Psal-009</strain>
    </source>
</reference>
<dbReference type="NCBIfam" id="NF006873">
    <property type="entry name" value="PRK09369.1"/>
    <property type="match status" value="1"/>
</dbReference>
<comment type="caution">
    <text evidence="13">Lacks conserved residue(s) required for the propagation of feature annotation.</text>
</comment>
<evidence type="ECO:0000256" key="13">
    <source>
        <dbReference type="HAMAP-Rule" id="MF_00111"/>
    </source>
</evidence>
<comment type="catalytic activity">
    <reaction evidence="12 13">
        <text>phosphoenolpyruvate + UDP-N-acetyl-alpha-D-glucosamine = UDP-N-acetyl-3-O-(1-carboxyvinyl)-alpha-D-glucosamine + phosphate</text>
        <dbReference type="Rhea" id="RHEA:18681"/>
        <dbReference type="ChEBI" id="CHEBI:43474"/>
        <dbReference type="ChEBI" id="CHEBI:57705"/>
        <dbReference type="ChEBI" id="CHEBI:58702"/>
        <dbReference type="ChEBI" id="CHEBI:68483"/>
        <dbReference type="EC" id="2.5.1.7"/>
    </reaction>
</comment>
<evidence type="ECO:0000313" key="15">
    <source>
        <dbReference type="Proteomes" id="UP000422232"/>
    </source>
</evidence>
<evidence type="ECO:0000256" key="10">
    <source>
        <dbReference type="ARBA" id="ARBA00023317"/>
    </source>
</evidence>
<evidence type="ECO:0000256" key="2">
    <source>
        <dbReference type="ARBA" id="ARBA00004752"/>
    </source>
</evidence>
<organism evidence="14 15">
    <name type="scientific">Piscirickettsia salmonis</name>
    <dbReference type="NCBI Taxonomy" id="1238"/>
    <lineage>
        <taxon>Bacteria</taxon>
        <taxon>Pseudomonadati</taxon>
        <taxon>Pseudomonadota</taxon>
        <taxon>Gammaproteobacteria</taxon>
        <taxon>Thiotrichales</taxon>
        <taxon>Piscirickettsiaceae</taxon>
        <taxon>Piscirickettsia</taxon>
    </lineage>
</organism>
<dbReference type="InterPro" id="IPR036968">
    <property type="entry name" value="Enolpyruvate_Tfrase_sf"/>
</dbReference>
<dbReference type="InterPro" id="IPR001986">
    <property type="entry name" value="Enolpyruvate_Tfrase_dom"/>
</dbReference>
<dbReference type="Gene3D" id="3.65.10.10">
    <property type="entry name" value="Enolpyruvate transferase domain"/>
    <property type="match status" value="2"/>
</dbReference>
<dbReference type="GO" id="GO:0051301">
    <property type="term" value="P:cell division"/>
    <property type="evidence" value="ECO:0007669"/>
    <property type="project" value="UniProtKB-KW"/>
</dbReference>
<keyword evidence="5 13" id="KW-0808">Transferase</keyword>
<proteinExistence type="inferred from homology"/>
<dbReference type="CDD" id="cd01555">
    <property type="entry name" value="UdpNAET"/>
    <property type="match status" value="1"/>
</dbReference>
<evidence type="ECO:0000256" key="7">
    <source>
        <dbReference type="ARBA" id="ARBA00022984"/>
    </source>
</evidence>
<keyword evidence="10 13" id="KW-0670">Pyruvate</keyword>
<evidence type="ECO:0000256" key="12">
    <source>
        <dbReference type="ARBA" id="ARBA00047527"/>
    </source>
</evidence>
<keyword evidence="7 13" id="KW-0573">Peptidoglycan synthesis</keyword>
<dbReference type="GO" id="GO:0019277">
    <property type="term" value="P:UDP-N-acetylgalactosamine biosynthetic process"/>
    <property type="evidence" value="ECO:0007669"/>
    <property type="project" value="InterPro"/>
</dbReference>
<keyword evidence="6 13" id="KW-0133">Cell shape</keyword>
<feature type="active site" description="Proton donor" evidence="13">
    <location>
        <position position="127"/>
    </location>
</feature>
<keyword evidence="15" id="KW-1185">Reference proteome</keyword>
<dbReference type="FunFam" id="3.65.10.10:FF:000001">
    <property type="entry name" value="UDP-N-acetylglucosamine 1-carboxyvinyltransferase"/>
    <property type="match status" value="1"/>
</dbReference>
<evidence type="ECO:0000256" key="9">
    <source>
        <dbReference type="ARBA" id="ARBA00023316"/>
    </source>
</evidence>
<dbReference type="GO" id="GO:0009252">
    <property type="term" value="P:peptidoglycan biosynthetic process"/>
    <property type="evidence" value="ECO:0007669"/>
    <property type="project" value="UniProtKB-UniRule"/>
</dbReference>
<evidence type="ECO:0000256" key="1">
    <source>
        <dbReference type="ARBA" id="ARBA00004496"/>
    </source>
</evidence>
<dbReference type="GO" id="GO:0008360">
    <property type="term" value="P:regulation of cell shape"/>
    <property type="evidence" value="ECO:0007669"/>
    <property type="project" value="UniProtKB-KW"/>
</dbReference>
<feature type="binding site" evidence="13">
    <location>
        <position position="317"/>
    </location>
    <ligand>
        <name>UDP-N-acetyl-alpha-D-glucosamine</name>
        <dbReference type="ChEBI" id="CHEBI:57705"/>
    </ligand>
</feature>
<dbReference type="EMBL" id="CP038908">
    <property type="protein sequence ID" value="QGO05062.1"/>
    <property type="molecule type" value="Genomic_DNA"/>
</dbReference>
<evidence type="ECO:0000256" key="5">
    <source>
        <dbReference type="ARBA" id="ARBA00022679"/>
    </source>
</evidence>
<dbReference type="Proteomes" id="UP000422232">
    <property type="component" value="Chromosome"/>
</dbReference>
<keyword evidence="3 13" id="KW-0963">Cytoplasm</keyword>
<dbReference type="PANTHER" id="PTHR43783">
    <property type="entry name" value="UDP-N-ACETYLGLUCOSAMINE 1-CARBOXYVINYLTRANSFERASE"/>
    <property type="match status" value="1"/>
</dbReference>
<comment type="similarity">
    <text evidence="11 13">Belongs to the EPSP synthase family. MurA subfamily.</text>
</comment>
<evidence type="ECO:0000256" key="4">
    <source>
        <dbReference type="ARBA" id="ARBA00022618"/>
    </source>
</evidence>
<feature type="binding site" evidence="13">
    <location>
        <position position="103"/>
    </location>
    <ligand>
        <name>UDP-N-acetyl-alpha-D-glucosamine</name>
        <dbReference type="ChEBI" id="CHEBI:57705"/>
    </ligand>
</feature>
<dbReference type="InterPro" id="IPR050068">
    <property type="entry name" value="MurA_subfamily"/>
</dbReference>
<evidence type="ECO:0000256" key="6">
    <source>
        <dbReference type="ARBA" id="ARBA00022960"/>
    </source>
</evidence>
<comment type="function">
    <text evidence="13">Cell wall formation. Adds enolpyruvyl to UDP-N-acetylglucosamine.</text>
</comment>
<name>A0A9Q6PVY5_PISSA</name>
<dbReference type="GO" id="GO:0005737">
    <property type="term" value="C:cytoplasm"/>
    <property type="evidence" value="ECO:0007669"/>
    <property type="project" value="UniProtKB-SubCell"/>
</dbReference>
<dbReference type="PANTHER" id="PTHR43783:SF1">
    <property type="entry name" value="UDP-N-ACETYLGLUCOSAMINE 1-CARBOXYVINYLTRANSFERASE"/>
    <property type="match status" value="1"/>
</dbReference>
<dbReference type="InterPro" id="IPR005750">
    <property type="entry name" value="UDP_GlcNAc_COvinyl_MurA"/>
</dbReference>
<dbReference type="HAMAP" id="MF_00111">
    <property type="entry name" value="MurA"/>
    <property type="match status" value="1"/>
</dbReference>
<gene>
    <name evidence="13 14" type="primary">murA</name>
    <name evidence="14" type="ORF">Psal009_00942</name>
</gene>
<dbReference type="InterPro" id="IPR013792">
    <property type="entry name" value="RNA3'P_cycl/enolpyr_Trfase_a/b"/>
</dbReference>
<dbReference type="NCBIfam" id="TIGR01072">
    <property type="entry name" value="murA"/>
    <property type="match status" value="1"/>
</dbReference>
<evidence type="ECO:0000313" key="14">
    <source>
        <dbReference type="EMBL" id="QGO05062.1"/>
    </source>
</evidence>
<protein>
    <recommendedName>
        <fullName evidence="13">UDP-N-acetylglucosamine 1-carboxyvinyltransferase</fullName>
        <ecNumber evidence="13">2.5.1.7</ecNumber>
    </recommendedName>
    <alternativeName>
        <fullName evidence="13">Enoylpyruvate transferase</fullName>
    </alternativeName>
    <alternativeName>
        <fullName evidence="13">UDP-N-acetylglucosamine enolpyruvyl transferase</fullName>
        <shortName evidence="13">EPT</shortName>
    </alternativeName>
</protein>
<evidence type="ECO:0000256" key="3">
    <source>
        <dbReference type="ARBA" id="ARBA00022490"/>
    </source>
</evidence>
<keyword evidence="4 13" id="KW-0132">Cell division</keyword>
<feature type="binding site" evidence="13">
    <location>
        <position position="339"/>
    </location>
    <ligand>
        <name>UDP-N-acetyl-alpha-D-glucosamine</name>
        <dbReference type="ChEBI" id="CHEBI:57705"/>
    </ligand>
</feature>
<dbReference type="GO" id="GO:0008760">
    <property type="term" value="F:UDP-N-acetylglucosamine 1-carboxyvinyltransferase activity"/>
    <property type="evidence" value="ECO:0007669"/>
    <property type="project" value="UniProtKB-UniRule"/>
</dbReference>
<dbReference type="SUPFAM" id="SSF55205">
    <property type="entry name" value="EPT/RTPC-like"/>
    <property type="match status" value="1"/>
</dbReference>
<comment type="subcellular location">
    <subcellularLocation>
        <location evidence="1 13">Cytoplasm</location>
    </subcellularLocation>
</comment>
<keyword evidence="8 13" id="KW-0131">Cell cycle</keyword>
<keyword evidence="9 13" id="KW-0961">Cell wall biogenesis/degradation</keyword>
<evidence type="ECO:0000256" key="8">
    <source>
        <dbReference type="ARBA" id="ARBA00023306"/>
    </source>
</evidence>
<feature type="binding site" evidence="13">
    <location>
        <begin position="132"/>
        <end position="136"/>
    </location>
    <ligand>
        <name>UDP-N-acetyl-alpha-D-glucosamine</name>
        <dbReference type="ChEBI" id="CHEBI:57705"/>
    </ligand>
</feature>
<sequence>MPPLFIGRDIMNQLVIQGGSPLVGSVRISGAKNAVLPILAACLLSKEPVTVRNIPHLRDVTIMVELLGQMGVGITIGANMQVIVDSGDIQRFTAPYELVKAMRASVLVLGPLLSRFHQAQVALPGGCAIGARPIDLHIEGLRAMGADIELNQGYITAKTNGPLKGAHLNLSTVTVTGTENLMMAAVLAEGVTRIENAACEPEVEDLANFLNKMGAKICGAGTKCIEIEGVSALHGGDYSVLPDRIEAGTYLVAAAVTGGYVRLENVCVKSLGAILAKLQEAGAVIESGDHWVSLDMRHSVLKPVNIKTAPYPGFPTDMQAQMMVLNAVAQGVSTITETIFENRFMHVPELQRMGAEITVNGNTAVCQGGGALYGVPVRATDLRASASLVLAALAAQGETCIDEVTHIDRGYERIEEKLLNVGARVSRMVGSD</sequence>
<feature type="modified residue" description="2-(S-cysteinyl)pyruvic acid O-phosphothioketal" evidence="13">
    <location>
        <position position="127"/>
    </location>
</feature>
<dbReference type="EC" id="2.5.1.7" evidence="13"/>
<accession>A0A9Q6PVY5</accession>
<dbReference type="GO" id="GO:0071555">
    <property type="term" value="P:cell wall organization"/>
    <property type="evidence" value="ECO:0007669"/>
    <property type="project" value="UniProtKB-KW"/>
</dbReference>
<evidence type="ECO:0000256" key="11">
    <source>
        <dbReference type="ARBA" id="ARBA00038367"/>
    </source>
</evidence>
<feature type="binding site" evidence="13">
    <location>
        <begin position="32"/>
        <end position="33"/>
    </location>
    <ligand>
        <name>phosphoenolpyruvate</name>
        <dbReference type="ChEBI" id="CHEBI:58702"/>
    </ligand>
</feature>